<name>A0A2T2PBJ4_CORCC</name>
<keyword evidence="1" id="KW-0472">Membrane</keyword>
<feature type="transmembrane region" description="Helical" evidence="1">
    <location>
        <begin position="12"/>
        <end position="33"/>
    </location>
</feature>
<proteinExistence type="predicted"/>
<gene>
    <name evidence="2" type="ORF">BS50DRAFT_628171</name>
</gene>
<evidence type="ECO:0000313" key="2">
    <source>
        <dbReference type="EMBL" id="PSN74916.1"/>
    </source>
</evidence>
<accession>A0A2T2PBJ4</accession>
<dbReference type="AlphaFoldDB" id="A0A2T2PBJ4"/>
<sequence>MPFPSASTKSKLGFRGVQFILATINIGLVATLVTDQKPSSNMGLWYTLCGGIVTCIDVVIGVTALRIPTLQGLPTIITDIVTLFFNLTSGLLFADKLAGANCLDRSMANAEILMQIDLLAGDCPKENEYRRCLGWDEAAEALTIVIRAWCRIGASFWFSLAMNKRFSLQFSTLPGLENQAALFALFLKIQYLVWSVELVYASIELEVFCVRYCSSRILNKRFLFCHADFIDCVRRSSKGQC</sequence>
<feature type="transmembrane region" description="Helical" evidence="1">
    <location>
        <begin position="45"/>
        <end position="65"/>
    </location>
</feature>
<dbReference type="Proteomes" id="UP000240883">
    <property type="component" value="Unassembled WGS sequence"/>
</dbReference>
<keyword evidence="3" id="KW-1185">Reference proteome</keyword>
<organism evidence="2 3">
    <name type="scientific">Corynespora cassiicola Philippines</name>
    <dbReference type="NCBI Taxonomy" id="1448308"/>
    <lineage>
        <taxon>Eukaryota</taxon>
        <taxon>Fungi</taxon>
        <taxon>Dikarya</taxon>
        <taxon>Ascomycota</taxon>
        <taxon>Pezizomycotina</taxon>
        <taxon>Dothideomycetes</taxon>
        <taxon>Pleosporomycetidae</taxon>
        <taxon>Pleosporales</taxon>
        <taxon>Corynesporascaceae</taxon>
        <taxon>Corynespora</taxon>
    </lineage>
</organism>
<evidence type="ECO:0000313" key="3">
    <source>
        <dbReference type="Proteomes" id="UP000240883"/>
    </source>
</evidence>
<dbReference type="EMBL" id="KZ678128">
    <property type="protein sequence ID" value="PSN74916.1"/>
    <property type="molecule type" value="Genomic_DNA"/>
</dbReference>
<reference evidence="2 3" key="1">
    <citation type="journal article" date="2018" name="Front. Microbiol.">
        <title>Genome-Wide Analysis of Corynespora cassiicola Leaf Fall Disease Putative Effectors.</title>
        <authorList>
            <person name="Lopez D."/>
            <person name="Ribeiro S."/>
            <person name="Label P."/>
            <person name="Fumanal B."/>
            <person name="Venisse J.S."/>
            <person name="Kohler A."/>
            <person name="de Oliveira R.R."/>
            <person name="Labutti K."/>
            <person name="Lipzen A."/>
            <person name="Lail K."/>
            <person name="Bauer D."/>
            <person name="Ohm R.A."/>
            <person name="Barry K.W."/>
            <person name="Spatafora J."/>
            <person name="Grigoriev I.V."/>
            <person name="Martin F.M."/>
            <person name="Pujade-Renaud V."/>
        </authorList>
    </citation>
    <scope>NUCLEOTIDE SEQUENCE [LARGE SCALE GENOMIC DNA]</scope>
    <source>
        <strain evidence="2 3">Philippines</strain>
    </source>
</reference>
<keyword evidence="1" id="KW-0812">Transmembrane</keyword>
<protein>
    <recommendedName>
        <fullName evidence="4">MARVEL domain-containing protein</fullName>
    </recommendedName>
</protein>
<evidence type="ECO:0000256" key="1">
    <source>
        <dbReference type="SAM" id="Phobius"/>
    </source>
</evidence>
<feature type="transmembrane region" description="Helical" evidence="1">
    <location>
        <begin position="72"/>
        <end position="94"/>
    </location>
</feature>
<keyword evidence="1" id="KW-1133">Transmembrane helix</keyword>
<evidence type="ECO:0008006" key="4">
    <source>
        <dbReference type="Google" id="ProtNLM"/>
    </source>
</evidence>